<dbReference type="Proteomes" id="UP000004728">
    <property type="component" value="Unassembled WGS sequence"/>
</dbReference>
<evidence type="ECO:0000313" key="3">
    <source>
        <dbReference type="EMBL" id="EGD59728.1"/>
    </source>
</evidence>
<evidence type="ECO:0000313" key="4">
    <source>
        <dbReference type="Proteomes" id="UP000004728"/>
    </source>
</evidence>
<reference evidence="3 4" key="1">
    <citation type="journal article" date="2012" name="J. Bacteriol.">
        <title>Draft Genome Sequence of Novosphingobium nitrogenifigens Y88T.</title>
        <authorList>
            <person name="Strabala T.J."/>
            <person name="Macdonald L."/>
            <person name="Liu V."/>
            <person name="Smit A.M."/>
        </authorList>
    </citation>
    <scope>NUCLEOTIDE SEQUENCE [LARGE SCALE GENOMIC DNA]</scope>
    <source>
        <strain evidence="3 4">DSM 19370</strain>
    </source>
</reference>
<feature type="domain" description="PilZ" evidence="2">
    <location>
        <begin position="34"/>
        <end position="100"/>
    </location>
</feature>
<dbReference type="OrthoDB" id="9795572at2"/>
<dbReference type="AlphaFoldDB" id="F1Z6R8"/>
<dbReference type="GO" id="GO:0035438">
    <property type="term" value="F:cyclic-di-GMP binding"/>
    <property type="evidence" value="ECO:0007669"/>
    <property type="project" value="InterPro"/>
</dbReference>
<evidence type="ECO:0000259" key="2">
    <source>
        <dbReference type="Pfam" id="PF07238"/>
    </source>
</evidence>
<dbReference type="Pfam" id="PF07238">
    <property type="entry name" value="PilZ"/>
    <property type="match status" value="1"/>
</dbReference>
<comment type="caution">
    <text evidence="3">The sequence shown here is derived from an EMBL/GenBank/DDBJ whole genome shotgun (WGS) entry which is preliminary data.</text>
</comment>
<dbReference type="EMBL" id="AEWJ01000025">
    <property type="protein sequence ID" value="EGD59728.1"/>
    <property type="molecule type" value="Genomic_DNA"/>
</dbReference>
<accession>F1Z6R8</accession>
<keyword evidence="4" id="KW-1185">Reference proteome</keyword>
<dbReference type="Gene3D" id="2.40.10.220">
    <property type="entry name" value="predicted glycosyltransferase like domains"/>
    <property type="match status" value="1"/>
</dbReference>
<dbReference type="SUPFAM" id="SSF141371">
    <property type="entry name" value="PilZ domain-like"/>
    <property type="match status" value="1"/>
</dbReference>
<evidence type="ECO:0000256" key="1">
    <source>
        <dbReference type="SAM" id="MobiDB-lite"/>
    </source>
</evidence>
<gene>
    <name evidence="3" type="ORF">Y88_2512</name>
</gene>
<organism evidence="3 4">
    <name type="scientific">Novosphingobium nitrogenifigens DSM 19370</name>
    <dbReference type="NCBI Taxonomy" id="983920"/>
    <lineage>
        <taxon>Bacteria</taxon>
        <taxon>Pseudomonadati</taxon>
        <taxon>Pseudomonadota</taxon>
        <taxon>Alphaproteobacteria</taxon>
        <taxon>Sphingomonadales</taxon>
        <taxon>Sphingomonadaceae</taxon>
        <taxon>Novosphingobium</taxon>
    </lineage>
</organism>
<dbReference type="HOGENOM" id="CLU_2047263_0_0_5"/>
<dbReference type="InParanoid" id="F1Z6R8"/>
<proteinExistence type="predicted"/>
<dbReference type="STRING" id="983920.Y88_2512"/>
<dbReference type="InterPro" id="IPR009875">
    <property type="entry name" value="PilZ_domain"/>
</dbReference>
<feature type="region of interest" description="Disordered" evidence="1">
    <location>
        <begin position="1"/>
        <end position="29"/>
    </location>
</feature>
<protein>
    <recommendedName>
        <fullName evidence="2">PilZ domain-containing protein</fullName>
    </recommendedName>
</protein>
<sequence>MFGRGHRVSTGEDDRRRDRRFTPQAEASPSPDIRLVDISMLGCCLAFAAPSGLRPGQFVTLRLACLDLANLDRETACEIRAIVRWNENRRVGLEFTRSLPAPLIDAVLDGGGSGIAVAMA</sequence>
<name>F1Z6R8_9SPHN</name>